<comment type="caution">
    <text evidence="3">The sequence shown here is derived from an EMBL/GenBank/DDBJ whole genome shotgun (WGS) entry which is preliminary data.</text>
</comment>
<dbReference type="Pfam" id="PF10277">
    <property type="entry name" value="Frag1"/>
    <property type="match status" value="1"/>
</dbReference>
<feature type="transmembrane region" description="Helical" evidence="1">
    <location>
        <begin position="203"/>
        <end position="225"/>
    </location>
</feature>
<sequence>MRLRIPRDRLWLLPCIAGTAWFLTLAVMLLTWVGRGCPRYPGQQNPYIAFISDIAAFQLKPLFLVGSVTTAVGYTGTMLAVHSARYDRRMYSFFDDAAWKKTASVAATCAGVVAGIGLVLLAVLDTFRFHAEHAVLLLVCFVGLAGSMVLTTVVWWEQAWKPTPFRGLRIYCAASAVIVFLDAGMGFAFYTLMQTEYWRVSGVLEWAMAFTGATYLWAFVGFLRVPGEGGGGGDRQALLGETRR</sequence>
<dbReference type="EMBL" id="MU001499">
    <property type="protein sequence ID" value="KAF2445450.1"/>
    <property type="molecule type" value="Genomic_DNA"/>
</dbReference>
<feature type="transmembrane region" description="Helical" evidence="1">
    <location>
        <begin position="62"/>
        <end position="81"/>
    </location>
</feature>
<accession>A0A9P4PI30</accession>
<keyword evidence="1" id="KW-0812">Transmembrane</keyword>
<dbReference type="OrthoDB" id="10032492at2759"/>
<reference evidence="3" key="1">
    <citation type="journal article" date="2020" name="Stud. Mycol.">
        <title>101 Dothideomycetes genomes: a test case for predicting lifestyles and emergence of pathogens.</title>
        <authorList>
            <person name="Haridas S."/>
            <person name="Albert R."/>
            <person name="Binder M."/>
            <person name="Bloem J."/>
            <person name="Labutti K."/>
            <person name="Salamov A."/>
            <person name="Andreopoulos B."/>
            <person name="Baker S."/>
            <person name="Barry K."/>
            <person name="Bills G."/>
            <person name="Bluhm B."/>
            <person name="Cannon C."/>
            <person name="Castanera R."/>
            <person name="Culley D."/>
            <person name="Daum C."/>
            <person name="Ezra D."/>
            <person name="Gonzalez J."/>
            <person name="Henrissat B."/>
            <person name="Kuo A."/>
            <person name="Liang C."/>
            <person name="Lipzen A."/>
            <person name="Lutzoni F."/>
            <person name="Magnuson J."/>
            <person name="Mondo S."/>
            <person name="Nolan M."/>
            <person name="Ohm R."/>
            <person name="Pangilinan J."/>
            <person name="Park H.-J."/>
            <person name="Ramirez L."/>
            <person name="Alfaro M."/>
            <person name="Sun H."/>
            <person name="Tritt A."/>
            <person name="Yoshinaga Y."/>
            <person name="Zwiers L.-H."/>
            <person name="Turgeon B."/>
            <person name="Goodwin S."/>
            <person name="Spatafora J."/>
            <person name="Crous P."/>
            <person name="Grigoriev I."/>
        </authorList>
    </citation>
    <scope>NUCLEOTIDE SEQUENCE</scope>
    <source>
        <strain evidence="3">CBS 690.94</strain>
    </source>
</reference>
<dbReference type="Proteomes" id="UP000799764">
    <property type="component" value="Unassembled WGS sequence"/>
</dbReference>
<dbReference type="InterPro" id="IPR019402">
    <property type="entry name" value="CWH43_N"/>
</dbReference>
<keyword evidence="4" id="KW-1185">Reference proteome</keyword>
<feature type="domain" description="CWH43-like N-terminal" evidence="2">
    <location>
        <begin position="10"/>
        <end position="219"/>
    </location>
</feature>
<name>A0A9P4PI30_9PLEO</name>
<evidence type="ECO:0000259" key="2">
    <source>
        <dbReference type="Pfam" id="PF10277"/>
    </source>
</evidence>
<feature type="transmembrane region" description="Helical" evidence="1">
    <location>
        <begin position="168"/>
        <end position="191"/>
    </location>
</feature>
<dbReference type="AlphaFoldDB" id="A0A9P4PI30"/>
<organism evidence="3 4">
    <name type="scientific">Karstenula rhodostoma CBS 690.94</name>
    <dbReference type="NCBI Taxonomy" id="1392251"/>
    <lineage>
        <taxon>Eukaryota</taxon>
        <taxon>Fungi</taxon>
        <taxon>Dikarya</taxon>
        <taxon>Ascomycota</taxon>
        <taxon>Pezizomycotina</taxon>
        <taxon>Dothideomycetes</taxon>
        <taxon>Pleosporomycetidae</taxon>
        <taxon>Pleosporales</taxon>
        <taxon>Massarineae</taxon>
        <taxon>Didymosphaeriaceae</taxon>
        <taxon>Karstenula</taxon>
    </lineage>
</organism>
<evidence type="ECO:0000313" key="3">
    <source>
        <dbReference type="EMBL" id="KAF2445450.1"/>
    </source>
</evidence>
<gene>
    <name evidence="3" type="ORF">P171DRAFT_520236</name>
</gene>
<evidence type="ECO:0000256" key="1">
    <source>
        <dbReference type="SAM" id="Phobius"/>
    </source>
</evidence>
<evidence type="ECO:0000313" key="4">
    <source>
        <dbReference type="Proteomes" id="UP000799764"/>
    </source>
</evidence>
<feature type="transmembrane region" description="Helical" evidence="1">
    <location>
        <begin position="102"/>
        <end position="123"/>
    </location>
</feature>
<proteinExistence type="predicted"/>
<feature type="transmembrane region" description="Helical" evidence="1">
    <location>
        <begin position="135"/>
        <end position="156"/>
    </location>
</feature>
<keyword evidence="1" id="KW-1133">Transmembrane helix</keyword>
<protein>
    <recommendedName>
        <fullName evidence="2">CWH43-like N-terminal domain-containing protein</fullName>
    </recommendedName>
</protein>
<keyword evidence="1" id="KW-0472">Membrane</keyword>
<feature type="transmembrane region" description="Helical" evidence="1">
    <location>
        <begin position="12"/>
        <end position="33"/>
    </location>
</feature>